<sequence>MELFRNQHAGSWQDKSRGERAVLPHAAHATFRDDARTVYVAMVEELGPEYLGFAIGVLRSALPSRGYTGHVQGYTVHAVLQVVMKDAQAGALDEVIDAIIPIIETELFGQVSEEKEAHAFVGGCKEAKRLRAYATYQLLAQGITFRTHMSALLQPVIARLGEASNPKARAKLQQLLQAAVQGVLANDSVSPSDLLIFIHGVLEAGVAAEEAAQAAAQAFAEAPGANPEAPEGAREQHLLMEMALALLLSAINKSTRNKIDARDPDMLGMLGGLLPFLIRAMRSRHGTVASTALRVFSVLVPLPLPGLPEQAPQAGAAMTALLRRAPDSNAPIAQECFKLLAALLRACSSYQARSCTSVLSADPHTPHLTLQPWAWASPKAAPDAAHAQGMSGRSLAR</sequence>
<dbReference type="GO" id="GO:0032040">
    <property type="term" value="C:small-subunit processome"/>
    <property type="evidence" value="ECO:0007669"/>
    <property type="project" value="TreeGrafter"/>
</dbReference>
<feature type="domain" description="U3 small nucleolar RNA-associated protein 20" evidence="1">
    <location>
        <begin position="30"/>
        <end position="201"/>
    </location>
</feature>
<dbReference type="InterPro" id="IPR011989">
    <property type="entry name" value="ARM-like"/>
</dbReference>
<dbReference type="SUPFAM" id="SSF48371">
    <property type="entry name" value="ARM repeat"/>
    <property type="match status" value="1"/>
</dbReference>
<dbReference type="InterPro" id="IPR052575">
    <property type="entry name" value="SSU_processome_comp_20"/>
</dbReference>
<dbReference type="Gene3D" id="1.25.10.10">
    <property type="entry name" value="Leucine-rich Repeat Variant"/>
    <property type="match status" value="1"/>
</dbReference>
<gene>
    <name evidence="2" type="ORF">CVIRNUC_002495</name>
</gene>
<dbReference type="InterPro" id="IPR046523">
    <property type="entry name" value="UTP20_dom"/>
</dbReference>
<dbReference type="PANTHER" id="PTHR17695">
    <property type="entry name" value="SMALL SUBUNIT PROCESSOME COMPONENT 20 HOMOLOG"/>
    <property type="match status" value="1"/>
</dbReference>
<reference evidence="2 3" key="1">
    <citation type="submission" date="2023-10" db="EMBL/GenBank/DDBJ databases">
        <authorList>
            <person name="Maclean D."/>
            <person name="Macfadyen A."/>
        </authorList>
    </citation>
    <scope>NUCLEOTIDE SEQUENCE [LARGE SCALE GENOMIC DNA]</scope>
</reference>
<proteinExistence type="predicted"/>
<name>A0AAV1I0E5_9CHLO</name>
<evidence type="ECO:0000313" key="2">
    <source>
        <dbReference type="EMBL" id="CAK0756925.1"/>
    </source>
</evidence>
<organism evidence="2 3">
    <name type="scientific">Coccomyxa viridis</name>
    <dbReference type="NCBI Taxonomy" id="1274662"/>
    <lineage>
        <taxon>Eukaryota</taxon>
        <taxon>Viridiplantae</taxon>
        <taxon>Chlorophyta</taxon>
        <taxon>core chlorophytes</taxon>
        <taxon>Trebouxiophyceae</taxon>
        <taxon>Trebouxiophyceae incertae sedis</taxon>
        <taxon>Coccomyxaceae</taxon>
        <taxon>Coccomyxa</taxon>
    </lineage>
</organism>
<accession>A0AAV1I0E5</accession>
<evidence type="ECO:0000259" key="1">
    <source>
        <dbReference type="Pfam" id="PF20416"/>
    </source>
</evidence>
<dbReference type="PANTHER" id="PTHR17695:SF11">
    <property type="entry name" value="SMALL SUBUNIT PROCESSOME COMPONENT 20 HOMOLOG"/>
    <property type="match status" value="1"/>
</dbReference>
<evidence type="ECO:0000313" key="3">
    <source>
        <dbReference type="Proteomes" id="UP001314263"/>
    </source>
</evidence>
<dbReference type="GO" id="GO:0030686">
    <property type="term" value="C:90S preribosome"/>
    <property type="evidence" value="ECO:0007669"/>
    <property type="project" value="TreeGrafter"/>
</dbReference>
<dbReference type="AlphaFoldDB" id="A0AAV1I0E5"/>
<dbReference type="Proteomes" id="UP001314263">
    <property type="component" value="Unassembled WGS sequence"/>
</dbReference>
<keyword evidence="3" id="KW-1185">Reference proteome</keyword>
<comment type="caution">
    <text evidence="2">The sequence shown here is derived from an EMBL/GenBank/DDBJ whole genome shotgun (WGS) entry which is preliminary data.</text>
</comment>
<dbReference type="Pfam" id="PF20416">
    <property type="entry name" value="UTP20"/>
    <property type="match status" value="1"/>
</dbReference>
<dbReference type="InterPro" id="IPR016024">
    <property type="entry name" value="ARM-type_fold"/>
</dbReference>
<protein>
    <recommendedName>
        <fullName evidence="1">U3 small nucleolar RNA-associated protein 20 domain-containing protein</fullName>
    </recommendedName>
</protein>
<dbReference type="EMBL" id="CAUYUE010000003">
    <property type="protein sequence ID" value="CAK0756925.1"/>
    <property type="molecule type" value="Genomic_DNA"/>
</dbReference>